<comment type="catalytic activity">
    <reaction evidence="1 12">
        <text>Endonucleolytic cleavage to 5'-phosphomonoester.</text>
        <dbReference type="EC" id="3.1.26.4"/>
    </reaction>
</comment>
<evidence type="ECO:0000256" key="11">
    <source>
        <dbReference type="ARBA" id="ARBA00022842"/>
    </source>
</evidence>
<dbReference type="InterPro" id="IPR011320">
    <property type="entry name" value="RNase_H1_N"/>
</dbReference>
<feature type="binding site" evidence="13">
    <location>
        <position position="85"/>
    </location>
    <ligand>
        <name>Mg(2+)</name>
        <dbReference type="ChEBI" id="CHEBI:18420"/>
        <label>1</label>
    </ligand>
</feature>
<dbReference type="AlphaFoldDB" id="A0A9D1RI76"/>
<evidence type="ECO:0000256" key="1">
    <source>
        <dbReference type="ARBA" id="ARBA00000077"/>
    </source>
</evidence>
<accession>A0A9D1RI76</accession>
<dbReference type="InterPro" id="IPR002156">
    <property type="entry name" value="RNaseH_domain"/>
</dbReference>
<proteinExistence type="inferred from homology"/>
<evidence type="ECO:0000256" key="3">
    <source>
        <dbReference type="ARBA" id="ARBA00004065"/>
    </source>
</evidence>
<evidence type="ECO:0000259" key="14">
    <source>
        <dbReference type="PROSITE" id="PS50879"/>
    </source>
</evidence>
<keyword evidence="8 12" id="KW-0479">Metal-binding</keyword>
<comment type="similarity">
    <text evidence="4 12">Belongs to the RNase H family.</text>
</comment>
<dbReference type="GO" id="GO:0046872">
    <property type="term" value="F:metal ion binding"/>
    <property type="evidence" value="ECO:0007669"/>
    <property type="project" value="UniProtKB-KW"/>
</dbReference>
<dbReference type="InterPro" id="IPR012337">
    <property type="entry name" value="RNaseH-like_sf"/>
</dbReference>
<comment type="cofactor">
    <cofactor evidence="13">
        <name>Mn(2+)</name>
        <dbReference type="ChEBI" id="CHEBI:29035"/>
    </cofactor>
    <cofactor evidence="13">
        <name>Mg(2+)</name>
        <dbReference type="ChEBI" id="CHEBI:18420"/>
    </cofactor>
    <text evidence="13">Binds 2 metal ions per subunit. Manganese or magnesium.</text>
</comment>
<comment type="function">
    <text evidence="3 12">Endonuclease that specifically degrades the RNA of RNA-DNA hybrids.</text>
</comment>
<feature type="binding site" evidence="13">
    <location>
        <position position="205"/>
    </location>
    <ligand>
        <name>Mg(2+)</name>
        <dbReference type="ChEBI" id="CHEBI:18420"/>
        <label>1</label>
    </ligand>
</feature>
<dbReference type="SUPFAM" id="SSF53098">
    <property type="entry name" value="Ribonuclease H-like"/>
    <property type="match status" value="1"/>
</dbReference>
<keyword evidence="12" id="KW-0963">Cytoplasm</keyword>
<dbReference type="InterPro" id="IPR036397">
    <property type="entry name" value="RNaseH_sf"/>
</dbReference>
<feature type="binding site" evidence="13">
    <location>
        <position position="122"/>
    </location>
    <ligand>
        <name>Mg(2+)</name>
        <dbReference type="ChEBI" id="CHEBI:18420"/>
        <label>2</label>
    </ligand>
</feature>
<sequence>MAKKNKYYVVWKGREKGVFRTWEECKRQIEGYENAIYKSFDDIAQAEKACGESPEKYIYAKKTALKRKMSEVPSSLPVADSIATDAACSGNPGRMEYQGVYVKDGRRLFYFSHPNATNNIGEFLAIVHGLAYLKKHNLPQPLYTDSRNAMLWVKQKKCRTRLKRTEKNKDLFEYIARAEQWLENNTYSTSVLKWNTEEWGEIPADFGRK</sequence>
<feature type="binding site" evidence="13">
    <location>
        <position position="145"/>
    </location>
    <ligand>
        <name>Mg(2+)</name>
        <dbReference type="ChEBI" id="CHEBI:18420"/>
        <label>2</label>
    </ligand>
</feature>
<dbReference type="PANTHER" id="PTHR10642">
    <property type="entry name" value="RIBONUCLEASE H1"/>
    <property type="match status" value="1"/>
</dbReference>
<keyword evidence="10 12" id="KW-0378">Hydrolase</keyword>
<protein>
    <recommendedName>
        <fullName evidence="6 12">Ribonuclease H</fullName>
        <ecNumber evidence="5 12">3.1.26.4</ecNumber>
    </recommendedName>
</protein>
<comment type="subcellular location">
    <subcellularLocation>
        <location evidence="12">Cytoplasm</location>
    </subcellularLocation>
</comment>
<keyword evidence="9 12" id="KW-0255">Endonuclease</keyword>
<dbReference type="PANTHER" id="PTHR10642:SF26">
    <property type="entry name" value="RIBONUCLEASE H1"/>
    <property type="match status" value="1"/>
</dbReference>
<evidence type="ECO:0000256" key="8">
    <source>
        <dbReference type="ARBA" id="ARBA00022723"/>
    </source>
</evidence>
<dbReference type="InterPro" id="IPR017290">
    <property type="entry name" value="RNase_H_bac"/>
</dbReference>
<dbReference type="InterPro" id="IPR050092">
    <property type="entry name" value="RNase_H"/>
</dbReference>
<dbReference type="SUPFAM" id="SSF55658">
    <property type="entry name" value="L9 N-domain-like"/>
    <property type="match status" value="1"/>
</dbReference>
<dbReference type="InterPro" id="IPR037056">
    <property type="entry name" value="RNase_H1_N_sf"/>
</dbReference>
<dbReference type="Pfam" id="PF01693">
    <property type="entry name" value="Cauli_VI"/>
    <property type="match status" value="1"/>
</dbReference>
<comment type="caution">
    <text evidence="15">The sequence shown here is derived from an EMBL/GenBank/DDBJ whole genome shotgun (WGS) entry which is preliminary data.</text>
</comment>
<dbReference type="Proteomes" id="UP000824267">
    <property type="component" value="Unassembled WGS sequence"/>
</dbReference>
<dbReference type="GO" id="GO:0004523">
    <property type="term" value="F:RNA-DNA hybrid ribonuclease activity"/>
    <property type="evidence" value="ECO:0007669"/>
    <property type="project" value="UniProtKB-UniRule"/>
</dbReference>
<dbReference type="InterPro" id="IPR009027">
    <property type="entry name" value="Ribosomal_bL9/RNase_H1_N"/>
</dbReference>
<evidence type="ECO:0000256" key="12">
    <source>
        <dbReference type="PIRNR" id="PIRNR037839"/>
    </source>
</evidence>
<evidence type="ECO:0000313" key="16">
    <source>
        <dbReference type="Proteomes" id="UP000824267"/>
    </source>
</evidence>
<dbReference type="EC" id="3.1.26.4" evidence="5 12"/>
<feature type="domain" description="RNase H type-1" evidence="14">
    <location>
        <begin position="76"/>
        <end position="209"/>
    </location>
</feature>
<keyword evidence="11 12" id="KW-0460">Magnesium</keyword>
<keyword evidence="13" id="KW-0464">Manganese</keyword>
<dbReference type="FunFam" id="3.40.970.10:FF:000002">
    <property type="entry name" value="Ribonuclease H"/>
    <property type="match status" value="1"/>
</dbReference>
<evidence type="ECO:0000313" key="15">
    <source>
        <dbReference type="EMBL" id="HIW87920.1"/>
    </source>
</evidence>
<dbReference type="PROSITE" id="PS50879">
    <property type="entry name" value="RNASE_H_1"/>
    <property type="match status" value="1"/>
</dbReference>
<evidence type="ECO:0000256" key="9">
    <source>
        <dbReference type="ARBA" id="ARBA00022759"/>
    </source>
</evidence>
<keyword evidence="7 12" id="KW-0540">Nuclease</keyword>
<dbReference type="EMBL" id="DXGG01000206">
    <property type="protein sequence ID" value="HIW87920.1"/>
    <property type="molecule type" value="Genomic_DNA"/>
</dbReference>
<evidence type="ECO:0000256" key="4">
    <source>
        <dbReference type="ARBA" id="ARBA00005300"/>
    </source>
</evidence>
<evidence type="ECO:0000256" key="13">
    <source>
        <dbReference type="PIRSR" id="PIRSR037839-1"/>
    </source>
</evidence>
<comment type="cofactor">
    <cofactor evidence="2">
        <name>Mg(2+)</name>
        <dbReference type="ChEBI" id="CHEBI:18420"/>
    </cofactor>
</comment>
<evidence type="ECO:0000256" key="10">
    <source>
        <dbReference type="ARBA" id="ARBA00022801"/>
    </source>
</evidence>
<evidence type="ECO:0000256" key="5">
    <source>
        <dbReference type="ARBA" id="ARBA00012180"/>
    </source>
</evidence>
<reference evidence="15" key="2">
    <citation type="submission" date="2021-04" db="EMBL/GenBank/DDBJ databases">
        <authorList>
            <person name="Gilroy R."/>
        </authorList>
    </citation>
    <scope>NUCLEOTIDE SEQUENCE</scope>
    <source>
        <strain evidence="15">Gambia16-930</strain>
    </source>
</reference>
<dbReference type="Pfam" id="PF00075">
    <property type="entry name" value="RNase_H"/>
    <property type="match status" value="1"/>
</dbReference>
<dbReference type="Gene3D" id="3.30.420.10">
    <property type="entry name" value="Ribonuclease H-like superfamily/Ribonuclease H"/>
    <property type="match status" value="1"/>
</dbReference>
<dbReference type="Gene3D" id="3.40.970.10">
    <property type="entry name" value="Ribonuclease H1, N-terminal domain"/>
    <property type="match status" value="1"/>
</dbReference>
<evidence type="ECO:0000256" key="6">
    <source>
        <dbReference type="ARBA" id="ARBA00017721"/>
    </source>
</evidence>
<organism evidence="15 16">
    <name type="scientific">Candidatus Onthomorpha intestinigallinarum</name>
    <dbReference type="NCBI Taxonomy" id="2840880"/>
    <lineage>
        <taxon>Bacteria</taxon>
        <taxon>Pseudomonadati</taxon>
        <taxon>Bacteroidota</taxon>
        <taxon>Bacteroidia</taxon>
        <taxon>Bacteroidales</taxon>
        <taxon>Candidatus Onthomorpha</taxon>
    </lineage>
</organism>
<gene>
    <name evidence="15" type="ORF">IAC47_06575</name>
</gene>
<evidence type="ECO:0000256" key="2">
    <source>
        <dbReference type="ARBA" id="ARBA00001946"/>
    </source>
</evidence>
<name>A0A9D1RI76_9BACT</name>
<dbReference type="GO" id="GO:0005737">
    <property type="term" value="C:cytoplasm"/>
    <property type="evidence" value="ECO:0007669"/>
    <property type="project" value="UniProtKB-SubCell"/>
</dbReference>
<reference evidence="15" key="1">
    <citation type="journal article" date="2021" name="PeerJ">
        <title>Extensive microbial diversity within the chicken gut microbiome revealed by metagenomics and culture.</title>
        <authorList>
            <person name="Gilroy R."/>
            <person name="Ravi A."/>
            <person name="Getino M."/>
            <person name="Pursley I."/>
            <person name="Horton D.L."/>
            <person name="Alikhan N.F."/>
            <person name="Baker D."/>
            <person name="Gharbi K."/>
            <person name="Hall N."/>
            <person name="Watson M."/>
            <person name="Adriaenssens E.M."/>
            <person name="Foster-Nyarko E."/>
            <person name="Jarju S."/>
            <person name="Secka A."/>
            <person name="Antonio M."/>
            <person name="Oren A."/>
            <person name="Chaudhuri R.R."/>
            <person name="La Ragione R."/>
            <person name="Hildebrand F."/>
            <person name="Pallen M.J."/>
        </authorList>
    </citation>
    <scope>NUCLEOTIDE SEQUENCE</scope>
    <source>
        <strain evidence="15">Gambia16-930</strain>
    </source>
</reference>
<dbReference type="GO" id="GO:0043137">
    <property type="term" value="P:DNA replication, removal of RNA primer"/>
    <property type="evidence" value="ECO:0007669"/>
    <property type="project" value="TreeGrafter"/>
</dbReference>
<evidence type="ECO:0000256" key="7">
    <source>
        <dbReference type="ARBA" id="ARBA00022722"/>
    </source>
</evidence>
<dbReference type="GO" id="GO:0003676">
    <property type="term" value="F:nucleic acid binding"/>
    <property type="evidence" value="ECO:0007669"/>
    <property type="project" value="UniProtKB-UniRule"/>
</dbReference>
<dbReference type="PIRSF" id="PIRSF037839">
    <property type="entry name" value="Ribonuclease_H"/>
    <property type="match status" value="1"/>
</dbReference>